<proteinExistence type="predicted"/>
<evidence type="ECO:0000313" key="4">
    <source>
        <dbReference type="EMBL" id="CAF3733703.1"/>
    </source>
</evidence>
<protein>
    <recommendedName>
        <fullName evidence="6">Mid2 domain-containing protein</fullName>
    </recommendedName>
</protein>
<comment type="caution">
    <text evidence="4">The sequence shown here is derived from an EMBL/GenBank/DDBJ whole genome shotgun (WGS) entry which is preliminary data.</text>
</comment>
<dbReference type="Proteomes" id="UP000663833">
    <property type="component" value="Unassembled WGS sequence"/>
</dbReference>
<gene>
    <name evidence="4" type="ORF">GRG538_LOCUS30421</name>
    <name evidence="3" type="ORF">LUA448_LOCUS29760</name>
</gene>
<name>A0A818X3U1_9BILA</name>
<organism evidence="4 5">
    <name type="scientific">Rotaria socialis</name>
    <dbReference type="NCBI Taxonomy" id="392032"/>
    <lineage>
        <taxon>Eukaryota</taxon>
        <taxon>Metazoa</taxon>
        <taxon>Spiralia</taxon>
        <taxon>Gnathifera</taxon>
        <taxon>Rotifera</taxon>
        <taxon>Eurotatoria</taxon>
        <taxon>Bdelloidea</taxon>
        <taxon>Philodinida</taxon>
        <taxon>Philodinidae</taxon>
        <taxon>Rotaria</taxon>
    </lineage>
</organism>
<evidence type="ECO:0000313" key="3">
    <source>
        <dbReference type="EMBL" id="CAF3587264.1"/>
    </source>
</evidence>
<evidence type="ECO:0000256" key="2">
    <source>
        <dbReference type="SAM" id="Phobius"/>
    </source>
</evidence>
<dbReference type="AlphaFoldDB" id="A0A818X3U1"/>
<feature type="region of interest" description="Disordered" evidence="1">
    <location>
        <begin position="90"/>
        <end position="123"/>
    </location>
</feature>
<dbReference type="Proteomes" id="UP000663872">
    <property type="component" value="Unassembled WGS sequence"/>
</dbReference>
<keyword evidence="2" id="KW-0812">Transmembrane</keyword>
<keyword evidence="2" id="KW-1133">Transmembrane helix</keyword>
<keyword evidence="2" id="KW-0472">Membrane</keyword>
<evidence type="ECO:0008006" key="6">
    <source>
        <dbReference type="Google" id="ProtNLM"/>
    </source>
</evidence>
<feature type="transmembrane region" description="Helical" evidence="2">
    <location>
        <begin position="56"/>
        <end position="80"/>
    </location>
</feature>
<accession>A0A818X3U1</accession>
<dbReference type="EMBL" id="CAJNYT010005372">
    <property type="protein sequence ID" value="CAF3733703.1"/>
    <property type="molecule type" value="Genomic_DNA"/>
</dbReference>
<dbReference type="EMBL" id="CAJNYD010004296">
    <property type="protein sequence ID" value="CAF3587264.1"/>
    <property type="molecule type" value="Genomic_DNA"/>
</dbReference>
<sequence length="136" mass="14997">MDFVSVIMYSINVSDITTSTTPDFSTTTLSSSSNSVGNNTITTDGIIGISGSVPPWAIAVPSVLGFLVIILLLILGYIYYRRRQRNKKPGSYTLETMSSRSDRSSNEEFDSTHGGYSSRLDTDQGHTIWRPVKHKI</sequence>
<evidence type="ECO:0000313" key="5">
    <source>
        <dbReference type="Proteomes" id="UP000663872"/>
    </source>
</evidence>
<reference evidence="4" key="1">
    <citation type="submission" date="2021-02" db="EMBL/GenBank/DDBJ databases">
        <authorList>
            <person name="Nowell W R."/>
        </authorList>
    </citation>
    <scope>NUCLEOTIDE SEQUENCE</scope>
</reference>
<evidence type="ECO:0000256" key="1">
    <source>
        <dbReference type="SAM" id="MobiDB-lite"/>
    </source>
</evidence>